<feature type="transmembrane region" description="Helical" evidence="2">
    <location>
        <begin position="99"/>
        <end position="121"/>
    </location>
</feature>
<sequence length="134" mass="14790">KLIFDIHFQLCSLTYLVFIIDFVIFLIILPDFVRDRGLTAHEGTLLVSLYSITDLFGRLIPGWVSYLDYISNRNIFVLSIAAMGVSLLLMPLANSFGVFAALTLICGFVTGCQMVLPAVVLSEYLGSDKTAVAF</sequence>
<dbReference type="PROSITE" id="PS50850">
    <property type="entry name" value="MFS"/>
    <property type="match status" value="1"/>
</dbReference>
<keyword evidence="2" id="KW-0472">Membrane</keyword>
<feature type="domain" description="Major facilitator superfamily (MFS) profile" evidence="3">
    <location>
        <begin position="7"/>
        <end position="134"/>
    </location>
</feature>
<dbReference type="SUPFAM" id="SSF103473">
    <property type="entry name" value="MFS general substrate transporter"/>
    <property type="match status" value="1"/>
</dbReference>
<dbReference type="Gene3D" id="1.20.1250.20">
    <property type="entry name" value="MFS general substrate transporter like domains"/>
    <property type="match status" value="1"/>
</dbReference>
<dbReference type="AlphaFoldDB" id="A0A7R9MUC5"/>
<dbReference type="EMBL" id="CAJPVJ010057084">
    <property type="protein sequence ID" value="CAG2183791.1"/>
    <property type="molecule type" value="Genomic_DNA"/>
</dbReference>
<feature type="transmembrane region" description="Helical" evidence="2">
    <location>
        <begin position="6"/>
        <end position="29"/>
    </location>
</feature>
<dbReference type="EMBL" id="OC971900">
    <property type="protein sequence ID" value="CAD7667047.1"/>
    <property type="molecule type" value="Genomic_DNA"/>
</dbReference>
<dbReference type="EMBL" id="CAJPVJ010057075">
    <property type="protein sequence ID" value="CAG2183790.1"/>
    <property type="molecule type" value="Genomic_DNA"/>
</dbReference>
<keyword evidence="2" id="KW-0812">Transmembrane</keyword>
<feature type="non-terminal residue" evidence="5">
    <location>
        <position position="134"/>
    </location>
</feature>
<keyword evidence="2" id="KW-1133">Transmembrane helix</keyword>
<evidence type="ECO:0000259" key="3">
    <source>
        <dbReference type="PROSITE" id="PS50850"/>
    </source>
</evidence>
<feature type="transmembrane region" description="Helical" evidence="2">
    <location>
        <begin position="75"/>
        <end position="93"/>
    </location>
</feature>
<dbReference type="InterPro" id="IPR011701">
    <property type="entry name" value="MFS"/>
</dbReference>
<keyword evidence="6" id="KW-1185">Reference proteome</keyword>
<evidence type="ECO:0000313" key="6">
    <source>
        <dbReference type="Proteomes" id="UP000728032"/>
    </source>
</evidence>
<dbReference type="GO" id="GO:0016020">
    <property type="term" value="C:membrane"/>
    <property type="evidence" value="ECO:0007669"/>
    <property type="project" value="UniProtKB-SubCell"/>
</dbReference>
<dbReference type="Proteomes" id="UP000728032">
    <property type="component" value="Unassembled WGS sequence"/>
</dbReference>
<dbReference type="PANTHER" id="PTHR11360">
    <property type="entry name" value="MONOCARBOXYLATE TRANSPORTER"/>
    <property type="match status" value="1"/>
</dbReference>
<dbReference type="OrthoDB" id="6499973at2759"/>
<dbReference type="EMBL" id="OC971909">
    <property type="protein sequence ID" value="CAD7667056.1"/>
    <property type="molecule type" value="Genomic_DNA"/>
</dbReference>
<comment type="subcellular location">
    <subcellularLocation>
        <location evidence="1">Membrane</location>
        <topology evidence="1">Multi-pass membrane protein</topology>
    </subcellularLocation>
</comment>
<evidence type="ECO:0000256" key="2">
    <source>
        <dbReference type="SAM" id="Phobius"/>
    </source>
</evidence>
<dbReference type="InterPro" id="IPR050327">
    <property type="entry name" value="Proton-linked_MCT"/>
</dbReference>
<protein>
    <recommendedName>
        <fullName evidence="3">Major facilitator superfamily (MFS) profile domain-containing protein</fullName>
    </recommendedName>
</protein>
<gene>
    <name evidence="4" type="ORF">ONB1V03_LOCUS23210</name>
    <name evidence="5" type="ORF">ONB1V03_LOCUS23211</name>
</gene>
<proteinExistence type="predicted"/>
<name>A0A7R9MUC5_9ACAR</name>
<dbReference type="InterPro" id="IPR020846">
    <property type="entry name" value="MFS_dom"/>
</dbReference>
<reference evidence="5" key="1">
    <citation type="submission" date="2020-11" db="EMBL/GenBank/DDBJ databases">
        <authorList>
            <person name="Tran Van P."/>
        </authorList>
    </citation>
    <scope>NUCLEOTIDE SEQUENCE</scope>
</reference>
<evidence type="ECO:0000256" key="1">
    <source>
        <dbReference type="ARBA" id="ARBA00004141"/>
    </source>
</evidence>
<dbReference type="PANTHER" id="PTHR11360:SF303">
    <property type="entry name" value="MAJOR FACILITATOR SUPERFAMILY (MFS) PROFILE DOMAIN-CONTAINING PROTEIN"/>
    <property type="match status" value="1"/>
</dbReference>
<dbReference type="InterPro" id="IPR036259">
    <property type="entry name" value="MFS_trans_sf"/>
</dbReference>
<evidence type="ECO:0000313" key="4">
    <source>
        <dbReference type="EMBL" id="CAD7667047.1"/>
    </source>
</evidence>
<dbReference type="Pfam" id="PF07690">
    <property type="entry name" value="MFS_1"/>
    <property type="match status" value="1"/>
</dbReference>
<dbReference type="GO" id="GO:0008028">
    <property type="term" value="F:monocarboxylic acid transmembrane transporter activity"/>
    <property type="evidence" value="ECO:0007669"/>
    <property type="project" value="TreeGrafter"/>
</dbReference>
<accession>A0A7R9MUC5</accession>
<feature type="non-terminal residue" evidence="5">
    <location>
        <position position="1"/>
    </location>
</feature>
<organism evidence="5">
    <name type="scientific">Oppiella nova</name>
    <dbReference type="NCBI Taxonomy" id="334625"/>
    <lineage>
        <taxon>Eukaryota</taxon>
        <taxon>Metazoa</taxon>
        <taxon>Ecdysozoa</taxon>
        <taxon>Arthropoda</taxon>
        <taxon>Chelicerata</taxon>
        <taxon>Arachnida</taxon>
        <taxon>Acari</taxon>
        <taxon>Acariformes</taxon>
        <taxon>Sarcoptiformes</taxon>
        <taxon>Oribatida</taxon>
        <taxon>Brachypylina</taxon>
        <taxon>Oppioidea</taxon>
        <taxon>Oppiidae</taxon>
        <taxon>Oppiella</taxon>
    </lineage>
</organism>
<evidence type="ECO:0000313" key="5">
    <source>
        <dbReference type="EMBL" id="CAD7667056.1"/>
    </source>
</evidence>